<protein>
    <submittedName>
        <fullName evidence="2">Uncharacterized protein</fullName>
    </submittedName>
</protein>
<keyword evidence="3" id="KW-1185">Reference proteome</keyword>
<name>A0A3B4DMP1_PYGNA</name>
<evidence type="ECO:0000313" key="3">
    <source>
        <dbReference type="Proteomes" id="UP001501920"/>
    </source>
</evidence>
<proteinExistence type="predicted"/>
<reference evidence="2" key="3">
    <citation type="submission" date="2025-09" db="UniProtKB">
        <authorList>
            <consortium name="Ensembl"/>
        </authorList>
    </citation>
    <scope>IDENTIFICATION</scope>
</reference>
<accession>A0A3B4DMP1</accession>
<feature type="signal peptide" evidence="1">
    <location>
        <begin position="1"/>
        <end position="21"/>
    </location>
</feature>
<dbReference type="STRING" id="42514.ENSPNAP00000024730"/>
<sequence length="210" mass="24209">MQRFLSSSCLFSVRFLISSTGQLKPLCYDQPAPFKYRMLIDPSSGFFMNGELVSNGFRRILIQFKDKYYLKLSTHNIRYYDGLNDLTFLWEQEPPEFQIDSVSMILKDNEMDVTMGTIRVVFLLHKENGEFFLWPDVKLPPNADIKGIFGKANLQYEELPGSLINLGDKQVNATDYRRSSAPVLGCWLVPYESVLPGEFSNFILVLKLLH</sequence>
<keyword evidence="1" id="KW-0732">Signal</keyword>
<feature type="chain" id="PRO_5043837097" evidence="1">
    <location>
        <begin position="22"/>
        <end position="210"/>
    </location>
</feature>
<dbReference type="OMA" id="THNIRYY"/>
<evidence type="ECO:0000313" key="2">
    <source>
        <dbReference type="Ensembl" id="ENSPNAP00000024730.2"/>
    </source>
</evidence>
<dbReference type="AlphaFoldDB" id="A0A3B4DMP1"/>
<evidence type="ECO:0000256" key="1">
    <source>
        <dbReference type="SAM" id="SignalP"/>
    </source>
</evidence>
<dbReference type="GeneTree" id="ENSGT00940000154554"/>
<dbReference type="Proteomes" id="UP001501920">
    <property type="component" value="Chromosome 21"/>
</dbReference>
<organism evidence="2 3">
    <name type="scientific">Pygocentrus nattereri</name>
    <name type="common">Red-bellied piranha</name>
    <dbReference type="NCBI Taxonomy" id="42514"/>
    <lineage>
        <taxon>Eukaryota</taxon>
        <taxon>Metazoa</taxon>
        <taxon>Chordata</taxon>
        <taxon>Craniata</taxon>
        <taxon>Vertebrata</taxon>
        <taxon>Euteleostomi</taxon>
        <taxon>Actinopterygii</taxon>
        <taxon>Neopterygii</taxon>
        <taxon>Teleostei</taxon>
        <taxon>Ostariophysi</taxon>
        <taxon>Characiformes</taxon>
        <taxon>Characoidei</taxon>
        <taxon>Pygocentrus</taxon>
    </lineage>
</organism>
<dbReference type="Ensembl" id="ENSPNAT00000009412.2">
    <property type="protein sequence ID" value="ENSPNAP00000024730.2"/>
    <property type="gene ID" value="ENSPNAG00000031911.1"/>
</dbReference>
<reference evidence="2" key="2">
    <citation type="submission" date="2025-08" db="UniProtKB">
        <authorList>
            <consortium name="Ensembl"/>
        </authorList>
    </citation>
    <scope>IDENTIFICATION</scope>
</reference>
<reference evidence="2 3" key="1">
    <citation type="submission" date="2020-10" db="EMBL/GenBank/DDBJ databases">
        <title>Pygocentrus nattereri (red-bellied piranha) genome, fPygNat1, primary haplotype.</title>
        <authorList>
            <person name="Myers G."/>
            <person name="Meyer A."/>
            <person name="Karagic N."/>
            <person name="Pippel M."/>
            <person name="Winkler S."/>
            <person name="Tracey A."/>
            <person name="Wood J."/>
            <person name="Formenti G."/>
            <person name="Howe K."/>
            <person name="Fedrigo O."/>
            <person name="Jarvis E.D."/>
        </authorList>
    </citation>
    <scope>NUCLEOTIDE SEQUENCE [LARGE SCALE GENOMIC DNA]</scope>
</reference>